<proteinExistence type="predicted"/>
<feature type="transmembrane region" description="Helical" evidence="1">
    <location>
        <begin position="34"/>
        <end position="56"/>
    </location>
</feature>
<evidence type="ECO:0000313" key="2">
    <source>
        <dbReference type="EMBL" id="KAF2581550.1"/>
    </source>
</evidence>
<keyword evidence="1" id="KW-0472">Membrane</keyword>
<reference evidence="2" key="1">
    <citation type="submission" date="2019-12" db="EMBL/GenBank/DDBJ databases">
        <title>Genome sequencing and annotation of Brassica cretica.</title>
        <authorList>
            <person name="Studholme D.J."/>
            <person name="Sarris P.F."/>
        </authorList>
    </citation>
    <scope>NUCLEOTIDE SEQUENCE</scope>
    <source>
        <strain evidence="2">PFS-001/15</strain>
        <tissue evidence="2">Leaf</tissue>
    </source>
</reference>
<evidence type="ECO:0000313" key="3">
    <source>
        <dbReference type="Proteomes" id="UP000712281"/>
    </source>
</evidence>
<dbReference type="EMBL" id="QGKW02001660">
    <property type="protein sequence ID" value="KAF2581550.1"/>
    <property type="molecule type" value="Genomic_DNA"/>
</dbReference>
<dbReference type="AlphaFoldDB" id="A0A8S9JG53"/>
<evidence type="ECO:0000256" key="1">
    <source>
        <dbReference type="SAM" id="Phobius"/>
    </source>
</evidence>
<sequence length="327" mass="35448">MTFGLVELAVGVILILVPGPGVSGGLPLFGIDSVVVLALDVFSLVVDILVVSRAFLFRGLYFWERIFISSSITMKYPCELVCVGRGGSWPASRPASPVLPNRGFLLPRSWVFRRTRPPDRTGFASLISRSMRSISSPSLLPVGGGRLSVVGCAPGWSVSSGFWPEEALSECAARLRRVSKSSLLPLRALLVPRGALLLAFAVKVSTCFAREAARAVGMFAKRAKREHRGLISEFAFEREQQSAVGYAPIPRPGLVRDTYPRPSLLKLDLTALNPRTASSRGPCLLYSTSLAQIRGRLVASTRGRLVASTRGPSYLCGMIDMTLVNWL</sequence>
<keyword evidence="1" id="KW-0812">Transmembrane</keyword>
<comment type="caution">
    <text evidence="2">The sequence shown here is derived from an EMBL/GenBank/DDBJ whole genome shotgun (WGS) entry which is preliminary data.</text>
</comment>
<protein>
    <submittedName>
        <fullName evidence="2">Uncharacterized protein</fullName>
    </submittedName>
</protein>
<name>A0A8S9JG53_BRACR</name>
<organism evidence="2 3">
    <name type="scientific">Brassica cretica</name>
    <name type="common">Mustard</name>
    <dbReference type="NCBI Taxonomy" id="69181"/>
    <lineage>
        <taxon>Eukaryota</taxon>
        <taxon>Viridiplantae</taxon>
        <taxon>Streptophyta</taxon>
        <taxon>Embryophyta</taxon>
        <taxon>Tracheophyta</taxon>
        <taxon>Spermatophyta</taxon>
        <taxon>Magnoliopsida</taxon>
        <taxon>eudicotyledons</taxon>
        <taxon>Gunneridae</taxon>
        <taxon>Pentapetalae</taxon>
        <taxon>rosids</taxon>
        <taxon>malvids</taxon>
        <taxon>Brassicales</taxon>
        <taxon>Brassicaceae</taxon>
        <taxon>Brassiceae</taxon>
        <taxon>Brassica</taxon>
    </lineage>
</organism>
<dbReference type="Proteomes" id="UP000712281">
    <property type="component" value="Unassembled WGS sequence"/>
</dbReference>
<keyword evidence="1" id="KW-1133">Transmembrane helix</keyword>
<accession>A0A8S9JG53</accession>
<gene>
    <name evidence="2" type="ORF">F2Q68_00002848</name>
</gene>